<evidence type="ECO:0000313" key="1">
    <source>
        <dbReference type="EMBL" id="CAD8813715.1"/>
    </source>
</evidence>
<organism evidence="1">
    <name type="scientific">Ostreococcus mediterraneus</name>
    <dbReference type="NCBI Taxonomy" id="1486918"/>
    <lineage>
        <taxon>Eukaryota</taxon>
        <taxon>Viridiplantae</taxon>
        <taxon>Chlorophyta</taxon>
        <taxon>Mamiellophyceae</taxon>
        <taxon>Mamiellales</taxon>
        <taxon>Bathycoccaceae</taxon>
        <taxon>Ostreococcus</taxon>
    </lineage>
</organism>
<name>A0A6T5YU97_9CHLO</name>
<evidence type="ECO:0008006" key="2">
    <source>
        <dbReference type="Google" id="ProtNLM"/>
    </source>
</evidence>
<dbReference type="AlphaFoldDB" id="A0A6T5YU97"/>
<gene>
    <name evidence="1" type="ORF">OMED0930_LOCUS4832</name>
</gene>
<proteinExistence type="predicted"/>
<accession>A0A6T5YU97</accession>
<dbReference type="EMBL" id="HBFO01006904">
    <property type="protein sequence ID" value="CAD8813715.1"/>
    <property type="molecule type" value="Transcribed_RNA"/>
</dbReference>
<reference evidence="1" key="1">
    <citation type="submission" date="2021-01" db="EMBL/GenBank/DDBJ databases">
        <authorList>
            <person name="Corre E."/>
            <person name="Pelletier E."/>
            <person name="Niang G."/>
            <person name="Scheremetjew M."/>
            <person name="Finn R."/>
            <person name="Kale V."/>
            <person name="Holt S."/>
            <person name="Cochrane G."/>
            <person name="Meng A."/>
            <person name="Brown T."/>
            <person name="Cohen L."/>
        </authorList>
    </citation>
    <scope>NUCLEOTIDE SEQUENCE</scope>
    <source>
        <strain evidence="1">Clade-D-RCC1621</strain>
    </source>
</reference>
<protein>
    <recommendedName>
        <fullName evidence="2">Nucleotide-diphospho-sugar transferase domain-containing protein</fullName>
    </recommendedName>
</protein>
<sequence length="368" mass="42355">MSFKKHASCTPRTFATRNHRRHAVLVQLVILIASAQLLSQVWRSTRAPVMLPPKYATTAFVSIELFTSVRSDRPIPPSFKAWSKLLADSGGHMHLITDNSYPLVPGFGSKVTVLDIDANTIPTWSKLCEIMLRSSRERWITGYVNNDIFPSFNFLTTLSALQKVTASLNQTRTAKPHELFKTYSHSTKGWFAVATRWDLDLNNRNCVAHTQGGYDLWLWNNIDGDNSLLGENFTIPPFHIARPYFDMWFLSAAIQTGHRHVIDLSQATHIFHVNHQRTFRGWSEAVRVQHNDKEWNENHELAFKTYCDDAIMRAGTCMKYQMATGTVCETPLYLTKQLHLQERVYSVPYKCMKKNIHYLSDEEYDLIN</sequence>